<dbReference type="VEuPathDB" id="FungiDB:P170DRAFT_5386"/>
<keyword evidence="2" id="KW-1185">Reference proteome</keyword>
<proteinExistence type="predicted"/>
<organism evidence="1 2">
    <name type="scientific">Aspergillus steynii IBT 23096</name>
    <dbReference type="NCBI Taxonomy" id="1392250"/>
    <lineage>
        <taxon>Eukaryota</taxon>
        <taxon>Fungi</taxon>
        <taxon>Dikarya</taxon>
        <taxon>Ascomycota</taxon>
        <taxon>Pezizomycotina</taxon>
        <taxon>Eurotiomycetes</taxon>
        <taxon>Eurotiomycetidae</taxon>
        <taxon>Eurotiales</taxon>
        <taxon>Aspergillaceae</taxon>
        <taxon>Aspergillus</taxon>
        <taxon>Aspergillus subgen. Circumdati</taxon>
    </lineage>
</organism>
<sequence>MSAQHNKLLNDPRTLSIVKDLLSAISYICGPDDHFPPFESKRQRLSWALGVKVKQIIQVKQFSSIVQILHSLIPINTEAISGHNRHTHRASSLRDTGDATGVQGDWLADFRSMLIRIESEIEAEARRDLQIWLLGNHTPNNRYEAYKGKRMEGTCKWVLPRQWFQD</sequence>
<evidence type="ECO:0000313" key="2">
    <source>
        <dbReference type="Proteomes" id="UP000234275"/>
    </source>
</evidence>
<dbReference type="OrthoDB" id="341259at2759"/>
<protein>
    <recommendedName>
        <fullName evidence="3">Prion-inhibition and propagation HeLo domain-containing protein</fullName>
    </recommendedName>
</protein>
<evidence type="ECO:0008006" key="3">
    <source>
        <dbReference type="Google" id="ProtNLM"/>
    </source>
</evidence>
<evidence type="ECO:0000313" key="1">
    <source>
        <dbReference type="EMBL" id="PLB53845.1"/>
    </source>
</evidence>
<dbReference type="EMBL" id="MSFO01000001">
    <property type="protein sequence ID" value="PLB53845.1"/>
    <property type="molecule type" value="Genomic_DNA"/>
</dbReference>
<dbReference type="GeneID" id="36562963"/>
<accession>A0A2I2GLU3</accession>
<gene>
    <name evidence="1" type="ORF">P170DRAFT_5386</name>
</gene>
<comment type="caution">
    <text evidence="1">The sequence shown here is derived from an EMBL/GenBank/DDBJ whole genome shotgun (WGS) entry which is preliminary data.</text>
</comment>
<name>A0A2I2GLU3_9EURO</name>
<reference evidence="1 2" key="1">
    <citation type="submission" date="2016-12" db="EMBL/GenBank/DDBJ databases">
        <title>The genomes of Aspergillus section Nigri reveals drivers in fungal speciation.</title>
        <authorList>
            <consortium name="DOE Joint Genome Institute"/>
            <person name="Vesth T.C."/>
            <person name="Nybo J."/>
            <person name="Theobald S."/>
            <person name="Brandl J."/>
            <person name="Frisvad J.C."/>
            <person name="Nielsen K.F."/>
            <person name="Lyhne E.K."/>
            <person name="Kogle M.E."/>
            <person name="Kuo A."/>
            <person name="Riley R."/>
            <person name="Clum A."/>
            <person name="Nolan M."/>
            <person name="Lipzen A."/>
            <person name="Salamov A."/>
            <person name="Henrissat B."/>
            <person name="Wiebenga A."/>
            <person name="De Vries R.P."/>
            <person name="Grigoriev I.V."/>
            <person name="Mortensen U.H."/>
            <person name="Andersen M.R."/>
            <person name="Baker S.E."/>
        </authorList>
    </citation>
    <scope>NUCLEOTIDE SEQUENCE [LARGE SCALE GENOMIC DNA]</scope>
    <source>
        <strain evidence="1 2">IBT 23096</strain>
    </source>
</reference>
<dbReference type="AlphaFoldDB" id="A0A2I2GLU3"/>
<dbReference type="STRING" id="1392250.A0A2I2GLU3"/>
<dbReference type="RefSeq" id="XP_024709147.1">
    <property type="nucleotide sequence ID" value="XM_024855257.1"/>
</dbReference>
<dbReference type="Proteomes" id="UP000234275">
    <property type="component" value="Unassembled WGS sequence"/>
</dbReference>